<feature type="domain" description="YDG" evidence="3">
    <location>
        <begin position="2"/>
        <end position="75"/>
    </location>
</feature>
<reference evidence="4" key="1">
    <citation type="submission" date="2016-01" db="EMBL/GenBank/DDBJ databases">
        <authorList>
            <person name="Peeters C."/>
        </authorList>
    </citation>
    <scope>NUCLEOTIDE SEQUENCE</scope>
    <source>
        <strain evidence="4">LMG 29321</strain>
    </source>
</reference>
<evidence type="ECO:0000256" key="1">
    <source>
        <dbReference type="SAM" id="Coils"/>
    </source>
</evidence>
<protein>
    <recommendedName>
        <fullName evidence="3">YDG domain-containing protein</fullName>
    </recommendedName>
</protein>
<feature type="domain" description="YDG" evidence="3">
    <location>
        <begin position="358"/>
        <end position="436"/>
    </location>
</feature>
<sequence length="539" mass="52962">MTVANKTYDATTSATVASTGSITGQTGAMTSDAVSLSGAALTAAFGSKNAGVETATLSGFTLTGADAGNYVIASKPSAATATIAQAQITVSGVTVANKTYDATTSATVASTGSITGQTGAMTGDAVSLSGAALTAAFGSKNAGVETATLSGFTLTGADAGNYVIASKPSAATATISQAQITVSGVTVANKTYDATTSATVASAGSITGQTGAMTSDAVSLSGAALTAAFGSKNAGVETATLSGFTLTGADAGNYVIASKPSAATATIAQAQLTLSGATVANKTYDATTSAEVASAGSLSGQTGAMRSDDLSVELSAVFNSKNAGVQTASLSNVTLTGADAGNYAVVLASPATSATIHPREVQVALGGIVSKTYDGTTNASLGADNLALAGVLGSDQVGLVGSQALYNNPSVGTGKLVTVSGLHLTGGDASNYVLSSGAVSATVGVIVAGAGTITPTPPDLGKLATQEQLQRANAEFEMLTRELIEEQTHQTWWEGQRLVQPALTNELTKEVISEMTNEVSSELNNVPKSSAMKQTASDQ</sequence>
<feature type="domain" description="YDG" evidence="3">
    <location>
        <begin position="86"/>
        <end position="167"/>
    </location>
</feature>
<comment type="caution">
    <text evidence="4">The sequence shown here is derived from an EMBL/GenBank/DDBJ whole genome shotgun (WGS) entry which is preliminary data.</text>
</comment>
<evidence type="ECO:0000313" key="4">
    <source>
        <dbReference type="EMBL" id="SAL07260.1"/>
    </source>
</evidence>
<organism evidence="4 5">
    <name type="scientific">Caballeronia calidae</name>
    <dbReference type="NCBI Taxonomy" id="1777139"/>
    <lineage>
        <taxon>Bacteria</taxon>
        <taxon>Pseudomonadati</taxon>
        <taxon>Pseudomonadota</taxon>
        <taxon>Betaproteobacteria</taxon>
        <taxon>Burkholderiales</taxon>
        <taxon>Burkholderiaceae</taxon>
        <taxon>Caballeronia</taxon>
    </lineage>
</organism>
<evidence type="ECO:0000259" key="3">
    <source>
        <dbReference type="Pfam" id="PF18657"/>
    </source>
</evidence>
<evidence type="ECO:0000256" key="2">
    <source>
        <dbReference type="SAM" id="MobiDB-lite"/>
    </source>
</evidence>
<accession>A0A158EKJ9</accession>
<evidence type="ECO:0000313" key="5">
    <source>
        <dbReference type="Proteomes" id="UP000071859"/>
    </source>
</evidence>
<dbReference type="EMBL" id="FCOX02000192">
    <property type="protein sequence ID" value="SAL07260.1"/>
    <property type="molecule type" value="Genomic_DNA"/>
</dbReference>
<dbReference type="InterPro" id="IPR041248">
    <property type="entry name" value="YDG"/>
</dbReference>
<keyword evidence="5" id="KW-1185">Reference proteome</keyword>
<dbReference type="Pfam" id="PF18657">
    <property type="entry name" value="YDG"/>
    <property type="match status" value="5"/>
</dbReference>
<feature type="region of interest" description="Disordered" evidence="2">
    <location>
        <begin position="520"/>
        <end position="539"/>
    </location>
</feature>
<gene>
    <name evidence="4" type="ORF">AWB78_08501</name>
</gene>
<proteinExistence type="predicted"/>
<feature type="domain" description="YDG" evidence="3">
    <location>
        <begin position="270"/>
        <end position="348"/>
    </location>
</feature>
<name>A0A158EKJ9_9BURK</name>
<dbReference type="AlphaFoldDB" id="A0A158EKJ9"/>
<feature type="coiled-coil region" evidence="1">
    <location>
        <begin position="462"/>
        <end position="489"/>
    </location>
</feature>
<dbReference type="Proteomes" id="UP000071859">
    <property type="component" value="Unassembled WGS sequence"/>
</dbReference>
<feature type="domain" description="YDG" evidence="3">
    <location>
        <begin position="178"/>
        <end position="259"/>
    </location>
</feature>
<keyword evidence="1" id="KW-0175">Coiled coil</keyword>